<dbReference type="Proteomes" id="UP000011715">
    <property type="component" value="Unassembled WGS sequence"/>
</dbReference>
<proteinExistence type="predicted"/>
<keyword evidence="4" id="KW-1185">Reference proteome</keyword>
<reference evidence="4" key="2">
    <citation type="submission" date="2010-05" db="EMBL/GenBank/DDBJ databases">
        <title>The genome sequence of Magnaporthe poae strain ATCC 64411.</title>
        <authorList>
            <person name="Ma L.-J."/>
            <person name="Dead R."/>
            <person name="Young S."/>
            <person name="Zeng Q."/>
            <person name="Koehrsen M."/>
            <person name="Alvarado L."/>
            <person name="Berlin A."/>
            <person name="Chapman S.B."/>
            <person name="Chen Z."/>
            <person name="Freedman E."/>
            <person name="Gellesch M."/>
            <person name="Goldberg J."/>
            <person name="Griggs A."/>
            <person name="Gujja S."/>
            <person name="Heilman E.R."/>
            <person name="Heiman D."/>
            <person name="Hepburn T."/>
            <person name="Howarth C."/>
            <person name="Jen D."/>
            <person name="Larson L."/>
            <person name="Mehta T."/>
            <person name="Neiman D."/>
            <person name="Pearson M."/>
            <person name="Roberts A."/>
            <person name="Saif S."/>
            <person name="Shea T."/>
            <person name="Shenoy N."/>
            <person name="Sisk P."/>
            <person name="Stolte C."/>
            <person name="Sykes S."/>
            <person name="Walk T."/>
            <person name="White J."/>
            <person name="Yandava C."/>
            <person name="Haas B."/>
            <person name="Nusbaum C."/>
            <person name="Birren B."/>
        </authorList>
    </citation>
    <scope>NUCLEOTIDE SEQUENCE [LARGE SCALE GENOMIC DNA]</scope>
    <source>
        <strain evidence="4">ATCC 64411 / 73-15</strain>
    </source>
</reference>
<sequence length="435" mass="49283">MPTLLDLLTAPNVDRIMRATRGPNTRVDWAPNWTGQEARWPEFNYNTLVSIYQSHLDKNCDKFVTPEHSDFDREILNENSLDHFLTRFNLPVVNRALSLSSRKGLHLGLGSRSWTKLDHMDWSLVSSEDPGSSCPYKNLLPGESKLHVKWNMELKAINFTEWRMPIDQIMAYMVAWERRYGFIITDQYLYVFRITELRVGRGIARDRPSRTNTRRSRAVYAENDQSLADLSQSTADLSTRTAEDGEYDYAKDRASRPYVAPEYARIPWSNHGPGKLTVNLALWFFAMMSEENSSIEDGYKHLDTWRSIRGGYIHNTSGVKVTRGNLPEDAAIENGEDREAGDDDAQGGASMGSSSRHPGGGGGPSVSSRSTLHDITATMSFVGRDRRGQPQYAFQPLTGRAVTTRSADWQRIEGGWVYEKGGKKYFTSWFPGETT</sequence>
<reference evidence="3" key="5">
    <citation type="submission" date="2015-06" db="UniProtKB">
        <authorList>
            <consortium name="EnsemblFungi"/>
        </authorList>
    </citation>
    <scope>IDENTIFICATION</scope>
    <source>
        <strain evidence="3">ATCC 64411</strain>
    </source>
</reference>
<evidence type="ECO:0000256" key="1">
    <source>
        <dbReference type="SAM" id="MobiDB-lite"/>
    </source>
</evidence>
<dbReference type="AlphaFoldDB" id="A0A0C4EDP1"/>
<dbReference type="STRING" id="644358.A0A0C4EDP1"/>
<dbReference type="EMBL" id="ADBL01002677">
    <property type="status" value="NOT_ANNOTATED_CDS"/>
    <property type="molecule type" value="Genomic_DNA"/>
</dbReference>
<accession>A0A0C4EDP1</accession>
<feature type="compositionally biased region" description="Acidic residues" evidence="1">
    <location>
        <begin position="332"/>
        <end position="345"/>
    </location>
</feature>
<gene>
    <name evidence="2" type="ORF">MAPG_10847</name>
</gene>
<evidence type="ECO:0000313" key="4">
    <source>
        <dbReference type="Proteomes" id="UP000011715"/>
    </source>
</evidence>
<feature type="region of interest" description="Disordered" evidence="1">
    <location>
        <begin position="332"/>
        <end position="370"/>
    </location>
</feature>
<name>A0A0C4EDP1_MAGP6</name>
<organism evidence="3 4">
    <name type="scientific">Magnaporthiopsis poae (strain ATCC 64411 / 73-15)</name>
    <name type="common">Kentucky bluegrass fungus</name>
    <name type="synonym">Magnaporthe poae</name>
    <dbReference type="NCBI Taxonomy" id="644358"/>
    <lineage>
        <taxon>Eukaryota</taxon>
        <taxon>Fungi</taxon>
        <taxon>Dikarya</taxon>
        <taxon>Ascomycota</taxon>
        <taxon>Pezizomycotina</taxon>
        <taxon>Sordariomycetes</taxon>
        <taxon>Sordariomycetidae</taxon>
        <taxon>Magnaporthales</taxon>
        <taxon>Magnaporthaceae</taxon>
        <taxon>Magnaporthiopsis</taxon>
    </lineage>
</organism>
<dbReference type="VEuPathDB" id="FungiDB:MAPG_10847"/>
<dbReference type="OMA" id="TPWTDFN"/>
<dbReference type="eggNOG" id="ENOG502SUYN">
    <property type="taxonomic scope" value="Eukaryota"/>
</dbReference>
<evidence type="ECO:0000313" key="3">
    <source>
        <dbReference type="EnsemblFungi" id="MAPG_10847T0"/>
    </source>
</evidence>
<dbReference type="EnsemblFungi" id="MAPG_10847T0">
    <property type="protein sequence ID" value="MAPG_10847T0"/>
    <property type="gene ID" value="MAPG_10847"/>
</dbReference>
<dbReference type="EMBL" id="GL876978">
    <property type="protein sequence ID" value="KLU91898.1"/>
    <property type="molecule type" value="Genomic_DNA"/>
</dbReference>
<evidence type="ECO:0000313" key="2">
    <source>
        <dbReference type="EMBL" id="KLU91898.1"/>
    </source>
</evidence>
<reference evidence="3" key="4">
    <citation type="journal article" date="2015" name="G3 (Bethesda)">
        <title>Genome sequences of three phytopathogenic species of the Magnaporthaceae family of fungi.</title>
        <authorList>
            <person name="Okagaki L.H."/>
            <person name="Nunes C.C."/>
            <person name="Sailsbery J."/>
            <person name="Clay B."/>
            <person name="Brown D."/>
            <person name="John T."/>
            <person name="Oh Y."/>
            <person name="Young N."/>
            <person name="Fitzgerald M."/>
            <person name="Haas B.J."/>
            <person name="Zeng Q."/>
            <person name="Young S."/>
            <person name="Adiconis X."/>
            <person name="Fan L."/>
            <person name="Levin J.Z."/>
            <person name="Mitchell T.K."/>
            <person name="Okubara P.A."/>
            <person name="Farman M.L."/>
            <person name="Kohn L.M."/>
            <person name="Birren B."/>
            <person name="Ma L.-J."/>
            <person name="Dean R.A."/>
        </authorList>
    </citation>
    <scope>NUCLEOTIDE SEQUENCE</scope>
    <source>
        <strain evidence="3">ATCC 64411 / 73-15</strain>
    </source>
</reference>
<protein>
    <submittedName>
        <fullName evidence="2 3">Uncharacterized protein</fullName>
    </submittedName>
</protein>
<reference evidence="2" key="3">
    <citation type="submission" date="2011-03" db="EMBL/GenBank/DDBJ databases">
        <title>Annotation of Magnaporthe poae ATCC 64411.</title>
        <authorList>
            <person name="Ma L.-J."/>
            <person name="Dead R."/>
            <person name="Young S.K."/>
            <person name="Zeng Q."/>
            <person name="Gargeya S."/>
            <person name="Fitzgerald M."/>
            <person name="Haas B."/>
            <person name="Abouelleil A."/>
            <person name="Alvarado L."/>
            <person name="Arachchi H.M."/>
            <person name="Berlin A."/>
            <person name="Brown A."/>
            <person name="Chapman S.B."/>
            <person name="Chen Z."/>
            <person name="Dunbar C."/>
            <person name="Freedman E."/>
            <person name="Gearin G."/>
            <person name="Gellesch M."/>
            <person name="Goldberg J."/>
            <person name="Griggs A."/>
            <person name="Gujja S."/>
            <person name="Heiman D."/>
            <person name="Howarth C."/>
            <person name="Larson L."/>
            <person name="Lui A."/>
            <person name="MacDonald P.J.P."/>
            <person name="Mehta T."/>
            <person name="Montmayeur A."/>
            <person name="Murphy C."/>
            <person name="Neiman D."/>
            <person name="Pearson M."/>
            <person name="Priest M."/>
            <person name="Roberts A."/>
            <person name="Saif S."/>
            <person name="Shea T."/>
            <person name="Shenoy N."/>
            <person name="Sisk P."/>
            <person name="Stolte C."/>
            <person name="Sykes S."/>
            <person name="Yandava C."/>
            <person name="Wortman J."/>
            <person name="Nusbaum C."/>
            <person name="Birren B."/>
        </authorList>
    </citation>
    <scope>NUCLEOTIDE SEQUENCE</scope>
    <source>
        <strain evidence="2">ATCC 64411</strain>
    </source>
</reference>
<reference evidence="2" key="1">
    <citation type="submission" date="2010-05" db="EMBL/GenBank/DDBJ databases">
        <title>The Genome Sequence of Magnaporthe poae strain ATCC 64411.</title>
        <authorList>
            <consortium name="The Broad Institute Genome Sequencing Platform"/>
            <consortium name="Broad Institute Genome Sequencing Center for Infectious Disease"/>
            <person name="Ma L.-J."/>
            <person name="Dead R."/>
            <person name="Young S."/>
            <person name="Zeng Q."/>
            <person name="Koehrsen M."/>
            <person name="Alvarado L."/>
            <person name="Berlin A."/>
            <person name="Chapman S.B."/>
            <person name="Chen Z."/>
            <person name="Freedman E."/>
            <person name="Gellesch M."/>
            <person name="Goldberg J."/>
            <person name="Griggs A."/>
            <person name="Gujja S."/>
            <person name="Heilman E.R."/>
            <person name="Heiman D."/>
            <person name="Hepburn T."/>
            <person name="Howarth C."/>
            <person name="Jen D."/>
            <person name="Larson L."/>
            <person name="Mehta T."/>
            <person name="Neiman D."/>
            <person name="Pearson M."/>
            <person name="Roberts A."/>
            <person name="Saif S."/>
            <person name="Shea T."/>
            <person name="Shenoy N."/>
            <person name="Sisk P."/>
            <person name="Stolte C."/>
            <person name="Sykes S."/>
            <person name="Walk T."/>
            <person name="White J."/>
            <person name="Yandava C."/>
            <person name="Haas B."/>
            <person name="Nusbaum C."/>
            <person name="Birren B."/>
        </authorList>
    </citation>
    <scope>NUCLEOTIDE SEQUENCE</scope>
    <source>
        <strain evidence="2">ATCC 64411</strain>
    </source>
</reference>
<dbReference type="OrthoDB" id="4367324at2759"/>